<keyword evidence="2" id="KW-1185">Reference proteome</keyword>
<gene>
    <name evidence="1" type="ORF">GJU40_12340</name>
</gene>
<protein>
    <submittedName>
        <fullName evidence="1">Sigma factor G inhibitor Gin</fullName>
    </submittedName>
</protein>
<evidence type="ECO:0000313" key="1">
    <source>
        <dbReference type="EMBL" id="MRX72930.1"/>
    </source>
</evidence>
<evidence type="ECO:0000313" key="2">
    <source>
        <dbReference type="Proteomes" id="UP000448867"/>
    </source>
</evidence>
<dbReference type="Pfam" id="PF10764">
    <property type="entry name" value="Gin"/>
    <property type="match status" value="1"/>
</dbReference>
<reference evidence="1 2" key="1">
    <citation type="submission" date="2019-11" db="EMBL/GenBank/DDBJ databases">
        <title>Bacillus lacus genome.</title>
        <authorList>
            <person name="Allen C.J."/>
            <person name="Newman J.D."/>
        </authorList>
    </citation>
    <scope>NUCLEOTIDE SEQUENCE [LARGE SCALE GENOMIC DNA]</scope>
    <source>
        <strain evidence="1 2">KCTC 33946</strain>
    </source>
</reference>
<dbReference type="AlphaFoldDB" id="A0A7X2J005"/>
<dbReference type="OrthoDB" id="2886653at2"/>
<comment type="caution">
    <text evidence="1">The sequence shown here is derived from an EMBL/GenBank/DDBJ whole genome shotgun (WGS) entry which is preliminary data.</text>
</comment>
<dbReference type="EMBL" id="WKKI01000024">
    <property type="protein sequence ID" value="MRX72930.1"/>
    <property type="molecule type" value="Genomic_DNA"/>
</dbReference>
<accession>A0A7X2J005</accession>
<organism evidence="1 2">
    <name type="scientific">Metabacillus lacus</name>
    <dbReference type="NCBI Taxonomy" id="1983721"/>
    <lineage>
        <taxon>Bacteria</taxon>
        <taxon>Bacillati</taxon>
        <taxon>Bacillota</taxon>
        <taxon>Bacilli</taxon>
        <taxon>Bacillales</taxon>
        <taxon>Bacillaceae</taxon>
        <taxon>Metabacillus</taxon>
    </lineage>
</organism>
<name>A0A7X2J005_9BACI</name>
<sequence>MEVEQAVENENKSSAGEVCVVCDARKEDGIHLYTSFVCTECEQEMVQTQTFDPKYQFFIKKLKRVNTPPLYS</sequence>
<dbReference type="Proteomes" id="UP000448867">
    <property type="component" value="Unassembled WGS sequence"/>
</dbReference>
<dbReference type="InterPro" id="IPR019700">
    <property type="entry name" value="Sigma-G_inhibitor_Gin"/>
</dbReference>
<proteinExistence type="predicted"/>